<proteinExistence type="predicted"/>
<organism evidence="1 2">
    <name type="scientific">Liparis tanakae</name>
    <name type="common">Tanaka's snailfish</name>
    <dbReference type="NCBI Taxonomy" id="230148"/>
    <lineage>
        <taxon>Eukaryota</taxon>
        <taxon>Metazoa</taxon>
        <taxon>Chordata</taxon>
        <taxon>Craniata</taxon>
        <taxon>Vertebrata</taxon>
        <taxon>Euteleostomi</taxon>
        <taxon>Actinopterygii</taxon>
        <taxon>Neopterygii</taxon>
        <taxon>Teleostei</taxon>
        <taxon>Neoteleostei</taxon>
        <taxon>Acanthomorphata</taxon>
        <taxon>Eupercaria</taxon>
        <taxon>Perciformes</taxon>
        <taxon>Cottioidei</taxon>
        <taxon>Cottales</taxon>
        <taxon>Liparidae</taxon>
        <taxon>Liparis</taxon>
    </lineage>
</organism>
<dbReference type="EMBL" id="SRLO01001011">
    <property type="protein sequence ID" value="TNN42817.1"/>
    <property type="molecule type" value="Genomic_DNA"/>
</dbReference>
<comment type="caution">
    <text evidence="1">The sequence shown here is derived from an EMBL/GenBank/DDBJ whole genome shotgun (WGS) entry which is preliminary data.</text>
</comment>
<protein>
    <submittedName>
        <fullName evidence="1">Uncharacterized protein</fullName>
    </submittedName>
</protein>
<accession>A0A4Z2FNK2</accession>
<reference evidence="1 2" key="1">
    <citation type="submission" date="2019-03" db="EMBL/GenBank/DDBJ databases">
        <title>First draft genome of Liparis tanakae, snailfish: a comprehensive survey of snailfish specific genes.</title>
        <authorList>
            <person name="Kim W."/>
            <person name="Song I."/>
            <person name="Jeong J.-H."/>
            <person name="Kim D."/>
            <person name="Kim S."/>
            <person name="Ryu S."/>
            <person name="Song J.Y."/>
            <person name="Lee S.K."/>
        </authorList>
    </citation>
    <scope>NUCLEOTIDE SEQUENCE [LARGE SCALE GENOMIC DNA]</scope>
    <source>
        <tissue evidence="1">Muscle</tissue>
    </source>
</reference>
<dbReference type="AlphaFoldDB" id="A0A4Z2FNK2"/>
<sequence length="78" mass="8880">MCQTLMKRGRSAPQVLKSSHAEHTVMAHHHCGGGWVEEVKKHLIAETVIVWWANLEPRAQMVVEKLSVCIVWEMSAYV</sequence>
<gene>
    <name evidence="1" type="ORF">EYF80_046986</name>
</gene>
<evidence type="ECO:0000313" key="2">
    <source>
        <dbReference type="Proteomes" id="UP000314294"/>
    </source>
</evidence>
<evidence type="ECO:0000313" key="1">
    <source>
        <dbReference type="EMBL" id="TNN42817.1"/>
    </source>
</evidence>
<name>A0A4Z2FNK2_9TELE</name>
<keyword evidence="2" id="KW-1185">Reference proteome</keyword>
<dbReference type="Proteomes" id="UP000314294">
    <property type="component" value="Unassembled WGS sequence"/>
</dbReference>